<evidence type="ECO:0000256" key="1">
    <source>
        <dbReference type="SAM" id="Phobius"/>
    </source>
</evidence>
<accession>A0A4V2V068</accession>
<evidence type="ECO:0000259" key="2">
    <source>
        <dbReference type="Pfam" id="PF07885"/>
    </source>
</evidence>
<sequence length="118" mass="13520">MNRKSIIIYNVVILCLLYLLIGFIFCFIYILLHYLGLGSIMDTYASPLHQQQNIDLFTRTLYFSFITQFAVGYGDMIPLGLAKGVAIFQALIGYVLPYAMVLNYIIIHPNTLRGFKKK</sequence>
<dbReference type="Proteomes" id="UP000294902">
    <property type="component" value="Unassembled WGS sequence"/>
</dbReference>
<proteinExistence type="predicted"/>
<keyword evidence="1" id="KW-0472">Membrane</keyword>
<dbReference type="Gene3D" id="1.10.287.70">
    <property type="match status" value="1"/>
</dbReference>
<dbReference type="OrthoDB" id="268207at2"/>
<keyword evidence="4" id="KW-1185">Reference proteome</keyword>
<dbReference type="Pfam" id="PF07885">
    <property type="entry name" value="Ion_trans_2"/>
    <property type="match status" value="1"/>
</dbReference>
<evidence type="ECO:0000313" key="4">
    <source>
        <dbReference type="Proteomes" id="UP000294902"/>
    </source>
</evidence>
<dbReference type="AlphaFoldDB" id="A0A4V2V068"/>
<dbReference type="InterPro" id="IPR013099">
    <property type="entry name" value="K_chnl_dom"/>
</dbReference>
<dbReference type="EMBL" id="SMAL01000006">
    <property type="protein sequence ID" value="TCT14298.1"/>
    <property type="molecule type" value="Genomic_DNA"/>
</dbReference>
<organism evidence="3 4">
    <name type="scientific">Natranaerovirga pectinivora</name>
    <dbReference type="NCBI Taxonomy" id="682400"/>
    <lineage>
        <taxon>Bacteria</taxon>
        <taxon>Bacillati</taxon>
        <taxon>Bacillota</taxon>
        <taxon>Clostridia</taxon>
        <taxon>Lachnospirales</taxon>
        <taxon>Natranaerovirgaceae</taxon>
        <taxon>Natranaerovirga</taxon>
    </lineage>
</organism>
<evidence type="ECO:0000313" key="3">
    <source>
        <dbReference type="EMBL" id="TCT14298.1"/>
    </source>
</evidence>
<keyword evidence="1" id="KW-0812">Transmembrane</keyword>
<feature type="domain" description="Potassium channel" evidence="2">
    <location>
        <begin position="29"/>
        <end position="103"/>
    </location>
</feature>
<keyword evidence="1" id="KW-1133">Transmembrane helix</keyword>
<dbReference type="SUPFAM" id="SSF81324">
    <property type="entry name" value="Voltage-gated potassium channels"/>
    <property type="match status" value="1"/>
</dbReference>
<comment type="caution">
    <text evidence="3">The sequence shown here is derived from an EMBL/GenBank/DDBJ whole genome shotgun (WGS) entry which is preliminary data.</text>
</comment>
<name>A0A4V2V068_9FIRM</name>
<feature type="transmembrane region" description="Helical" evidence="1">
    <location>
        <begin position="86"/>
        <end position="107"/>
    </location>
</feature>
<feature type="transmembrane region" description="Helical" evidence="1">
    <location>
        <begin position="6"/>
        <end position="35"/>
    </location>
</feature>
<reference evidence="3 4" key="1">
    <citation type="submission" date="2019-03" db="EMBL/GenBank/DDBJ databases">
        <title>Genomic Encyclopedia of Type Strains, Phase IV (KMG-IV): sequencing the most valuable type-strain genomes for metagenomic binning, comparative biology and taxonomic classification.</title>
        <authorList>
            <person name="Goeker M."/>
        </authorList>
    </citation>
    <scope>NUCLEOTIDE SEQUENCE [LARGE SCALE GENOMIC DNA]</scope>
    <source>
        <strain evidence="3 4">DSM 24629</strain>
    </source>
</reference>
<dbReference type="RefSeq" id="WP_132252573.1">
    <property type="nucleotide sequence ID" value="NZ_SMAL01000006.1"/>
</dbReference>
<protein>
    <submittedName>
        <fullName evidence="3">Ion channel</fullName>
    </submittedName>
</protein>
<gene>
    <name evidence="3" type="ORF">EDC18_10695</name>
</gene>